<dbReference type="EMBL" id="ML208593">
    <property type="protein sequence ID" value="TFK62279.1"/>
    <property type="molecule type" value="Genomic_DNA"/>
</dbReference>
<proteinExistence type="predicted"/>
<gene>
    <name evidence="1" type="ORF">BDN72DRAFT_903366</name>
</gene>
<evidence type="ECO:0000313" key="2">
    <source>
        <dbReference type="Proteomes" id="UP000308600"/>
    </source>
</evidence>
<keyword evidence="2" id="KW-1185">Reference proteome</keyword>
<protein>
    <submittedName>
        <fullName evidence="1">Uncharacterized protein</fullName>
    </submittedName>
</protein>
<sequence length="507" mass="57277">MADNITRLQSAQPQHIRHNRNIWVNRFPLEILRTIFRFAHRRSVLAEKALLALRLTWVCQHWRTSATGDTGLWSVITIPHHEHISRFIDLSRESRLTVILSDIRTLDVARNILPLVMRCIARIVRLTLHWTLGEPWSPPTQPLQLSDFVTSDAPQMLPNQSHKLIILDLHNISLLDMKLRFRSPKRKLHLHQCSFTVNPLLRSSSTLTDLRITDPKASIGFLDVLTFLGCTPLLRQLDLSNALAPQPHPALSADRISLPALQTFNLSERDLAGLDVAIIFLNHLDLPHIVTLRLWIIYAPSDHMSSLLLAAHCACRDFPITYTSILINAEGWSQVSIADESAVRNPHITLRIDLDSSENLVLAVLDHLPMNQLEYFRIATWESGSYAKDWIPALVGVRSCVSTIFLQDDSIEDFQGSLNLIVSGSFPCLRTLGFSHTPGYHSSEIGAAKLPFNAIKTCLHHTPLSEVVFYGDSWDSSEESIQVLGETGCKLRFEDDDSESTLDYNED</sequence>
<dbReference type="Proteomes" id="UP000308600">
    <property type="component" value="Unassembled WGS sequence"/>
</dbReference>
<reference evidence="1 2" key="1">
    <citation type="journal article" date="2019" name="Nat. Ecol. Evol.">
        <title>Megaphylogeny resolves global patterns of mushroom evolution.</title>
        <authorList>
            <person name="Varga T."/>
            <person name="Krizsan K."/>
            <person name="Foldi C."/>
            <person name="Dima B."/>
            <person name="Sanchez-Garcia M."/>
            <person name="Sanchez-Ramirez S."/>
            <person name="Szollosi G.J."/>
            <person name="Szarkandi J.G."/>
            <person name="Papp V."/>
            <person name="Albert L."/>
            <person name="Andreopoulos W."/>
            <person name="Angelini C."/>
            <person name="Antonin V."/>
            <person name="Barry K.W."/>
            <person name="Bougher N.L."/>
            <person name="Buchanan P."/>
            <person name="Buyck B."/>
            <person name="Bense V."/>
            <person name="Catcheside P."/>
            <person name="Chovatia M."/>
            <person name="Cooper J."/>
            <person name="Damon W."/>
            <person name="Desjardin D."/>
            <person name="Finy P."/>
            <person name="Geml J."/>
            <person name="Haridas S."/>
            <person name="Hughes K."/>
            <person name="Justo A."/>
            <person name="Karasinski D."/>
            <person name="Kautmanova I."/>
            <person name="Kiss B."/>
            <person name="Kocsube S."/>
            <person name="Kotiranta H."/>
            <person name="LaButti K.M."/>
            <person name="Lechner B.E."/>
            <person name="Liimatainen K."/>
            <person name="Lipzen A."/>
            <person name="Lukacs Z."/>
            <person name="Mihaltcheva S."/>
            <person name="Morgado L.N."/>
            <person name="Niskanen T."/>
            <person name="Noordeloos M.E."/>
            <person name="Ohm R.A."/>
            <person name="Ortiz-Santana B."/>
            <person name="Ovrebo C."/>
            <person name="Racz N."/>
            <person name="Riley R."/>
            <person name="Savchenko A."/>
            <person name="Shiryaev A."/>
            <person name="Soop K."/>
            <person name="Spirin V."/>
            <person name="Szebenyi C."/>
            <person name="Tomsovsky M."/>
            <person name="Tulloss R.E."/>
            <person name="Uehling J."/>
            <person name="Grigoriev I.V."/>
            <person name="Vagvolgyi C."/>
            <person name="Papp T."/>
            <person name="Martin F.M."/>
            <person name="Miettinen O."/>
            <person name="Hibbett D.S."/>
            <person name="Nagy L.G."/>
        </authorList>
    </citation>
    <scope>NUCLEOTIDE SEQUENCE [LARGE SCALE GENOMIC DNA]</scope>
    <source>
        <strain evidence="1 2">NL-1719</strain>
    </source>
</reference>
<name>A0ACD3AA51_9AGAR</name>
<organism evidence="1 2">
    <name type="scientific">Pluteus cervinus</name>
    <dbReference type="NCBI Taxonomy" id="181527"/>
    <lineage>
        <taxon>Eukaryota</taxon>
        <taxon>Fungi</taxon>
        <taxon>Dikarya</taxon>
        <taxon>Basidiomycota</taxon>
        <taxon>Agaricomycotina</taxon>
        <taxon>Agaricomycetes</taxon>
        <taxon>Agaricomycetidae</taxon>
        <taxon>Agaricales</taxon>
        <taxon>Pluteineae</taxon>
        <taxon>Pluteaceae</taxon>
        <taxon>Pluteus</taxon>
    </lineage>
</organism>
<evidence type="ECO:0000313" key="1">
    <source>
        <dbReference type="EMBL" id="TFK62279.1"/>
    </source>
</evidence>
<accession>A0ACD3AA51</accession>